<feature type="compositionally biased region" description="Basic and acidic residues" evidence="1">
    <location>
        <begin position="433"/>
        <end position="446"/>
    </location>
</feature>
<feature type="compositionally biased region" description="Basic and acidic residues" evidence="1">
    <location>
        <begin position="350"/>
        <end position="362"/>
    </location>
</feature>
<feature type="compositionally biased region" description="Low complexity" evidence="1">
    <location>
        <begin position="519"/>
        <end position="535"/>
    </location>
</feature>
<feature type="compositionally biased region" description="Low complexity" evidence="1">
    <location>
        <begin position="246"/>
        <end position="263"/>
    </location>
</feature>
<feature type="non-terminal residue" evidence="2">
    <location>
        <position position="1"/>
    </location>
</feature>
<feature type="compositionally biased region" description="Basic and acidic residues" evidence="1">
    <location>
        <begin position="624"/>
        <end position="634"/>
    </location>
</feature>
<feature type="region of interest" description="Disordered" evidence="1">
    <location>
        <begin position="573"/>
        <end position="702"/>
    </location>
</feature>
<feature type="compositionally biased region" description="Low complexity" evidence="1">
    <location>
        <begin position="16"/>
        <end position="25"/>
    </location>
</feature>
<reference evidence="2" key="1">
    <citation type="submission" date="2020-02" db="EMBL/GenBank/DDBJ databases">
        <authorList>
            <person name="Meier V. D."/>
        </authorList>
    </citation>
    <scope>NUCLEOTIDE SEQUENCE</scope>
    <source>
        <strain evidence="2">AVDCRST_MAG47</strain>
    </source>
</reference>
<feature type="compositionally biased region" description="Basic and acidic residues" evidence="1">
    <location>
        <begin position="275"/>
        <end position="322"/>
    </location>
</feature>
<dbReference type="EMBL" id="CADCUK010000116">
    <property type="protein sequence ID" value="CAA9375524.1"/>
    <property type="molecule type" value="Genomic_DNA"/>
</dbReference>
<feature type="compositionally biased region" description="Basic residues" evidence="1">
    <location>
        <begin position="639"/>
        <end position="656"/>
    </location>
</feature>
<feature type="compositionally biased region" description="Basic and acidic residues" evidence="1">
    <location>
        <begin position="227"/>
        <end position="236"/>
    </location>
</feature>
<evidence type="ECO:0000256" key="1">
    <source>
        <dbReference type="SAM" id="MobiDB-lite"/>
    </source>
</evidence>
<organism evidence="2">
    <name type="scientific">uncultured Nocardioidaceae bacterium</name>
    <dbReference type="NCBI Taxonomy" id="253824"/>
    <lineage>
        <taxon>Bacteria</taxon>
        <taxon>Bacillati</taxon>
        <taxon>Actinomycetota</taxon>
        <taxon>Actinomycetes</taxon>
        <taxon>Propionibacteriales</taxon>
        <taxon>Nocardioidaceae</taxon>
        <taxon>environmental samples</taxon>
    </lineage>
</organism>
<feature type="region of interest" description="Disordered" evidence="1">
    <location>
        <begin position="215"/>
        <end position="337"/>
    </location>
</feature>
<evidence type="ECO:0000313" key="2">
    <source>
        <dbReference type="EMBL" id="CAA9375524.1"/>
    </source>
</evidence>
<protein>
    <submittedName>
        <fullName evidence="2">Transporter, MMPL family</fullName>
    </submittedName>
</protein>
<feature type="compositionally biased region" description="Basic and acidic residues" evidence="1">
    <location>
        <begin position="176"/>
        <end position="187"/>
    </location>
</feature>
<feature type="compositionally biased region" description="Low complexity" evidence="1">
    <location>
        <begin position="687"/>
        <end position="696"/>
    </location>
</feature>
<proteinExistence type="predicted"/>
<dbReference type="AlphaFoldDB" id="A0A6J4N1R0"/>
<feature type="compositionally biased region" description="Basic residues" evidence="1">
    <location>
        <begin position="478"/>
        <end position="492"/>
    </location>
</feature>
<gene>
    <name evidence="2" type="ORF">AVDCRST_MAG47-1705</name>
</gene>
<feature type="compositionally biased region" description="Basic residues" evidence="1">
    <location>
        <begin position="73"/>
        <end position="106"/>
    </location>
</feature>
<feature type="compositionally biased region" description="Basic residues" evidence="1">
    <location>
        <begin position="451"/>
        <end position="466"/>
    </location>
</feature>
<accession>A0A6J4N1R0</accession>
<feature type="non-terminal residue" evidence="2">
    <location>
        <position position="702"/>
    </location>
</feature>
<feature type="compositionally biased region" description="Basic and acidic residues" evidence="1">
    <location>
        <begin position="144"/>
        <end position="154"/>
    </location>
</feature>
<feature type="compositionally biased region" description="Basic and acidic residues" evidence="1">
    <location>
        <begin position="597"/>
        <end position="615"/>
    </location>
</feature>
<feature type="compositionally biased region" description="Basic residues" evidence="1">
    <location>
        <begin position="26"/>
        <end position="36"/>
    </location>
</feature>
<feature type="region of interest" description="Disordered" evidence="1">
    <location>
        <begin position="350"/>
        <end position="536"/>
    </location>
</feature>
<name>A0A6J4N1R0_9ACTN</name>
<feature type="region of interest" description="Disordered" evidence="1">
    <location>
        <begin position="1"/>
        <end position="195"/>
    </location>
</feature>
<sequence>ASTACRQPDRSHHQMGSPGLLAGGRRSLRRVRLQAHRRPEQRGVVVAPGVGGVHQGLREAHALPGPERDRHRGGLRGRRRALRGRRRRGHRPRRRVREPRGRRGRGPRSPGVRGRPGDADAGYVQLRRQRVDGDARRRRGAAGHRGDRRCGDLHQRRRRPGRRRVRGVRGPRQHPAVRDPWHRDPDPAVHLPQPDPLAAADHLRRRRSHCLARAHLLPGEVRRPHRERAEPGDPHDPRHRRRHRLCLAARRALSGGAPSPRGPARGDGVRAAPRRAGDPGQRRNGDRRAPVPAPRRDELDRRSRAGHRDRCRRDLPGHDHAAARAPRRRRPLGLLAQAPRLRLGRADVHRCLGEHRPPDRRTPPTGVGHHHRRAGDRVPRALPPRHRRPGNRGQLHQGVPVDHRPAGARRARPRRRVEHGHGGGQCRQRGRRARGDDRHRGRRGAEQARGPGRRRVRPGHRGRRRRLDGGVRPGRGCARPRARRGGRRRPRGRVVGDLPRHQGGLDAGQPRHHPDRAAGRPADPGAAPARLGRAGDPARHRGAVIRCGAGHLGAALRVRLRLRRLRPGVPVVRVRVPGGPGHRLQHLPDDSGTGGVDRTRDPEGCARGTHDDGWGHHLRRHRPGRDVPGARHDPAGVPRRARHRRGAGHPARHAHRPVGPGDGAQPRPGSGHLVAGQAGERQHRRPAAGGCLARRAGAGRRL</sequence>
<feature type="compositionally biased region" description="Basic residues" evidence="1">
    <location>
        <begin position="155"/>
        <end position="172"/>
    </location>
</feature>
<feature type="compositionally biased region" description="Basic and acidic residues" evidence="1">
    <location>
        <begin position="56"/>
        <end position="72"/>
    </location>
</feature>
<feature type="compositionally biased region" description="Basic residues" evidence="1">
    <location>
        <begin position="406"/>
        <end position="418"/>
    </location>
</feature>